<sequence>MKRRSFVESVWASISTLGKKLWRGVVVSFTALVAIFAVSCSNQSRMSDIAEATSGDADAFVSELEAQKIAENFLKVNDLRSGGEQLTLVYTEPSNLRANDGTEYSDLPAYYVYNIGDKGFIIVSASETTYPVLGYSEENTFAVGDQMPDNLKAVLKGYADEIRYSWKNIKSTDATKQWREGALRSVNADEATTRVAAASVKPLLGTIKWNQAPYYNDLCPTGTPVGCVATATSQIMRYWEYPSRGRGSHTSTVDGRSVNFDHPLNWSNMPKATLRSPNRDVAQFCYDVAIGLNMQFSRKGSGTYQRYIPDLLVNHYYYDTTVRQLYRNTGYSASQWHNILREELSAGRPVQYAGSGRGGGHSFVCDGYDSRGYFSFNWGWGGSSDGYFLTNALNPGSLGIGGGSGGFNYYQDIIIGIQPRGNVTPSPDPDQPTYPISYARDSYYAFISGVGLNRYVANSRTGSGYADYTTIGSFPISRGNNTITLTPGFGTTNKYNNYWRVWIDFNNDGVFSRSEMIVNTSSSQVVSGQFSLSNNLQSGSYRMRVSMKTYDGYPAPDEIFTYGEVEDYSVVVR</sequence>
<evidence type="ECO:0000259" key="7">
    <source>
        <dbReference type="Pfam" id="PF13734"/>
    </source>
</evidence>
<dbReference type="InterPro" id="IPR038765">
    <property type="entry name" value="Papain-like_cys_pep_sf"/>
</dbReference>
<feature type="active site" description="Nucleophile" evidence="6">
    <location>
        <position position="227"/>
    </location>
</feature>
<evidence type="ECO:0000256" key="5">
    <source>
        <dbReference type="ARBA" id="ARBA00022807"/>
    </source>
</evidence>
<dbReference type="STRING" id="1122973.GCA_000379925_00955"/>
<evidence type="ECO:0000313" key="10">
    <source>
        <dbReference type="Proteomes" id="UP000297225"/>
    </source>
</evidence>
<dbReference type="Gene3D" id="3.90.70.50">
    <property type="entry name" value="Peptidase C10, streptopain"/>
    <property type="match status" value="1"/>
</dbReference>
<evidence type="ECO:0000256" key="1">
    <source>
        <dbReference type="ARBA" id="ARBA00009693"/>
    </source>
</evidence>
<dbReference type="GO" id="GO:0006508">
    <property type="term" value="P:proteolysis"/>
    <property type="evidence" value="ECO:0007669"/>
    <property type="project" value="UniProtKB-KW"/>
</dbReference>
<evidence type="ECO:0000313" key="9">
    <source>
        <dbReference type="EMBL" id="TFH95287.1"/>
    </source>
</evidence>
<keyword evidence="3" id="KW-0732">Signal</keyword>
<dbReference type="Proteomes" id="UP000297225">
    <property type="component" value="Unassembled WGS sequence"/>
</dbReference>
<comment type="similarity">
    <text evidence="1">Belongs to the peptidase C10 family.</text>
</comment>
<dbReference type="InterPro" id="IPR045474">
    <property type="entry name" value="GEVED"/>
</dbReference>
<proteinExistence type="inferred from homology"/>
<keyword evidence="4" id="KW-0378">Hydrolase</keyword>
<comment type="caution">
    <text evidence="9">The sequence shown here is derived from an EMBL/GenBank/DDBJ whole genome shotgun (WGS) entry which is preliminary data.</text>
</comment>
<evidence type="ECO:0000256" key="2">
    <source>
        <dbReference type="ARBA" id="ARBA00022670"/>
    </source>
</evidence>
<dbReference type="InterPro" id="IPR025896">
    <property type="entry name" value="Spi_Prtas-inh"/>
</dbReference>
<keyword evidence="2" id="KW-0645">Protease</keyword>
<name>A0A4Y8WRB0_9PORP</name>
<dbReference type="RefSeq" id="WP_134849402.1">
    <property type="nucleotide sequence ID" value="NZ_CP197400.1"/>
</dbReference>
<dbReference type="Pfam" id="PF13734">
    <property type="entry name" value="Inhibitor_I69"/>
    <property type="match status" value="1"/>
</dbReference>
<evidence type="ECO:0000259" key="8">
    <source>
        <dbReference type="Pfam" id="PF20009"/>
    </source>
</evidence>
<evidence type="ECO:0000256" key="6">
    <source>
        <dbReference type="PIRSR" id="PIRSR600200-1"/>
    </source>
</evidence>
<feature type="active site" description="Proton acceptor" evidence="6">
    <location>
        <position position="361"/>
    </location>
</feature>
<dbReference type="SUPFAM" id="SSF54001">
    <property type="entry name" value="Cysteine proteinases"/>
    <property type="match status" value="1"/>
</dbReference>
<accession>A0A4Y8WRB0</accession>
<dbReference type="InterPro" id="IPR044934">
    <property type="entry name" value="Streptopain_sf"/>
</dbReference>
<gene>
    <name evidence="9" type="ORF">E4P47_04910</name>
</gene>
<dbReference type="OrthoDB" id="2235251at2"/>
<reference evidence="9 10" key="1">
    <citation type="submission" date="2019-03" db="EMBL/GenBank/DDBJ databases">
        <title>Porphyromonas levii Isolated from the Uterus of Dairy Cows.</title>
        <authorList>
            <person name="Francis A.M."/>
        </authorList>
    </citation>
    <scope>NUCLEOTIDE SEQUENCE [LARGE SCALE GENOMIC DNA]</scope>
    <source>
        <strain evidence="9 10">AF5678</strain>
    </source>
</reference>
<organism evidence="9 10">
    <name type="scientific">Porphyromonas levii</name>
    <dbReference type="NCBI Taxonomy" id="28114"/>
    <lineage>
        <taxon>Bacteria</taxon>
        <taxon>Pseudomonadati</taxon>
        <taxon>Bacteroidota</taxon>
        <taxon>Bacteroidia</taxon>
        <taxon>Bacteroidales</taxon>
        <taxon>Porphyromonadaceae</taxon>
        <taxon>Porphyromonas</taxon>
    </lineage>
</organism>
<protein>
    <submittedName>
        <fullName evidence="9">Peptidase C10</fullName>
    </submittedName>
</protein>
<dbReference type="Pfam" id="PF01640">
    <property type="entry name" value="Peptidase_C10"/>
    <property type="match status" value="1"/>
</dbReference>
<dbReference type="GO" id="GO:0008234">
    <property type="term" value="F:cysteine-type peptidase activity"/>
    <property type="evidence" value="ECO:0007669"/>
    <property type="project" value="UniProtKB-KW"/>
</dbReference>
<keyword evidence="5" id="KW-0788">Thiol protease</keyword>
<dbReference type="Pfam" id="PF20009">
    <property type="entry name" value="GEVED"/>
    <property type="match status" value="1"/>
</dbReference>
<dbReference type="EMBL" id="SPNC01000057">
    <property type="protein sequence ID" value="TFH95287.1"/>
    <property type="molecule type" value="Genomic_DNA"/>
</dbReference>
<feature type="domain" description="Spi protease inhibitor" evidence="7">
    <location>
        <begin position="59"/>
        <end position="162"/>
    </location>
</feature>
<dbReference type="AlphaFoldDB" id="A0A4Y8WRB0"/>
<evidence type="ECO:0000256" key="4">
    <source>
        <dbReference type="ARBA" id="ARBA00022801"/>
    </source>
</evidence>
<evidence type="ECO:0000256" key="3">
    <source>
        <dbReference type="ARBA" id="ARBA00022729"/>
    </source>
</evidence>
<dbReference type="PRINTS" id="PR00797">
    <property type="entry name" value="STREPTOPAIN"/>
</dbReference>
<feature type="domain" description="GEVED" evidence="8">
    <location>
        <begin position="498"/>
        <end position="570"/>
    </location>
</feature>
<dbReference type="InterPro" id="IPR000200">
    <property type="entry name" value="Peptidase_C10"/>
</dbReference>
<keyword evidence="10" id="KW-1185">Reference proteome</keyword>